<evidence type="ECO:0000313" key="8">
    <source>
        <dbReference type="Proteomes" id="UP000002669"/>
    </source>
</evidence>
<dbReference type="OMA" id="TGWITIS"/>
<dbReference type="EMBL" id="DS989827">
    <property type="protein sequence ID" value="EFR04042.1"/>
    <property type="molecule type" value="Genomic_DNA"/>
</dbReference>
<keyword evidence="4 6" id="KW-0472">Membrane</keyword>
<protein>
    <recommendedName>
        <fullName evidence="9">Major facilitator superfamily (MFS) profile domain-containing protein</fullName>
    </recommendedName>
</protein>
<name>E4V1X7_ARTGP</name>
<gene>
    <name evidence="7" type="ORF">MGYG_07048</name>
</gene>
<reference evidence="8" key="1">
    <citation type="journal article" date="2012" name="MBio">
        <title>Comparative genome analysis of Trichophyton rubrum and related dermatophytes reveals candidate genes involved in infection.</title>
        <authorList>
            <person name="Martinez D.A."/>
            <person name="Oliver B.G."/>
            <person name="Graeser Y."/>
            <person name="Goldberg J.M."/>
            <person name="Li W."/>
            <person name="Martinez-Rossi N.M."/>
            <person name="Monod M."/>
            <person name="Shelest E."/>
            <person name="Barton R.C."/>
            <person name="Birch E."/>
            <person name="Brakhage A.A."/>
            <person name="Chen Z."/>
            <person name="Gurr S.J."/>
            <person name="Heiman D."/>
            <person name="Heitman J."/>
            <person name="Kosti I."/>
            <person name="Rossi A."/>
            <person name="Saif S."/>
            <person name="Samalova M."/>
            <person name="Saunders C.W."/>
            <person name="Shea T."/>
            <person name="Summerbell R.C."/>
            <person name="Xu J."/>
            <person name="Young S."/>
            <person name="Zeng Q."/>
            <person name="Birren B.W."/>
            <person name="Cuomo C.A."/>
            <person name="White T.C."/>
        </authorList>
    </citation>
    <scope>NUCLEOTIDE SEQUENCE [LARGE SCALE GENOMIC DNA]</scope>
    <source>
        <strain evidence="8">ATCC MYA-4604 / CBS 118893</strain>
    </source>
</reference>
<proteinExistence type="predicted"/>
<evidence type="ECO:0000256" key="2">
    <source>
        <dbReference type="ARBA" id="ARBA00022692"/>
    </source>
</evidence>
<dbReference type="Pfam" id="PF07690">
    <property type="entry name" value="MFS_1"/>
    <property type="match status" value="1"/>
</dbReference>
<feature type="transmembrane region" description="Helical" evidence="6">
    <location>
        <begin position="289"/>
        <end position="308"/>
    </location>
</feature>
<dbReference type="RefSeq" id="XP_003171050.1">
    <property type="nucleotide sequence ID" value="XM_003171002.1"/>
</dbReference>
<feature type="transmembrane region" description="Helical" evidence="6">
    <location>
        <begin position="87"/>
        <end position="108"/>
    </location>
</feature>
<feature type="transmembrane region" description="Helical" evidence="6">
    <location>
        <begin position="178"/>
        <end position="196"/>
    </location>
</feature>
<feature type="transmembrane region" description="Helical" evidence="6">
    <location>
        <begin position="153"/>
        <end position="172"/>
    </location>
</feature>
<keyword evidence="8" id="KW-1185">Reference proteome</keyword>
<evidence type="ECO:0000256" key="3">
    <source>
        <dbReference type="ARBA" id="ARBA00022989"/>
    </source>
</evidence>
<dbReference type="VEuPathDB" id="FungiDB:MGYG_07048"/>
<dbReference type="InParanoid" id="E4V1X7"/>
<evidence type="ECO:0000256" key="5">
    <source>
        <dbReference type="SAM" id="MobiDB-lite"/>
    </source>
</evidence>
<dbReference type="InterPro" id="IPR036259">
    <property type="entry name" value="MFS_trans_sf"/>
</dbReference>
<dbReference type="GO" id="GO:0022857">
    <property type="term" value="F:transmembrane transporter activity"/>
    <property type="evidence" value="ECO:0007669"/>
    <property type="project" value="InterPro"/>
</dbReference>
<dbReference type="OrthoDB" id="4204513at2759"/>
<evidence type="ECO:0008006" key="9">
    <source>
        <dbReference type="Google" id="ProtNLM"/>
    </source>
</evidence>
<evidence type="ECO:0000256" key="6">
    <source>
        <dbReference type="SAM" id="Phobius"/>
    </source>
</evidence>
<evidence type="ECO:0000313" key="7">
    <source>
        <dbReference type="EMBL" id="EFR04042.1"/>
    </source>
</evidence>
<dbReference type="Proteomes" id="UP000002669">
    <property type="component" value="Unassembled WGS sequence"/>
</dbReference>
<keyword evidence="2 6" id="KW-0812">Transmembrane</keyword>
<dbReference type="HOGENOM" id="CLU_000960_22_0_1"/>
<organism evidence="8">
    <name type="scientific">Arthroderma gypseum (strain ATCC MYA-4604 / CBS 118893)</name>
    <name type="common">Microsporum gypseum</name>
    <dbReference type="NCBI Taxonomy" id="535722"/>
    <lineage>
        <taxon>Eukaryota</taxon>
        <taxon>Fungi</taxon>
        <taxon>Dikarya</taxon>
        <taxon>Ascomycota</taxon>
        <taxon>Pezizomycotina</taxon>
        <taxon>Eurotiomycetes</taxon>
        <taxon>Eurotiomycetidae</taxon>
        <taxon>Onygenales</taxon>
        <taxon>Arthrodermataceae</taxon>
        <taxon>Nannizzia</taxon>
    </lineage>
</organism>
<dbReference type="GeneID" id="10026296"/>
<dbReference type="InterPro" id="IPR011701">
    <property type="entry name" value="MFS"/>
</dbReference>
<dbReference type="Gene3D" id="1.20.1250.20">
    <property type="entry name" value="MFS general substrate transporter like domains"/>
    <property type="match status" value="1"/>
</dbReference>
<accession>E4V1X7</accession>
<dbReference type="PANTHER" id="PTHR23501:SF59">
    <property type="entry name" value="MAJOR FACILITATOR SUPERFAMILY (MFS) PROFILE DOMAIN-CONTAINING PROTEIN-RELATED"/>
    <property type="match status" value="1"/>
</dbReference>
<feature type="compositionally biased region" description="Basic and acidic residues" evidence="5">
    <location>
        <begin position="318"/>
        <end position="331"/>
    </location>
</feature>
<dbReference type="GO" id="GO:0005886">
    <property type="term" value="C:plasma membrane"/>
    <property type="evidence" value="ECO:0007669"/>
    <property type="project" value="TreeGrafter"/>
</dbReference>
<evidence type="ECO:0000256" key="4">
    <source>
        <dbReference type="ARBA" id="ARBA00023136"/>
    </source>
</evidence>
<sequence>MTQTLTQRLGLLDFPGSALFIPSLTSFLIPVTWGGVQYRCDSWRTLIPLIFGALGLGAFGIYEFFVGSWSVKKSVLIPPNVFQNRSVGILYAGSVFHGLILYSMVYYLPEYFQAVRNYTPLLSGVLGLPQTATIVPFSVAVGVVVGKAGRYRWAIWSGWALSYLGLGLLILLKEHTTIVQWVFLGAVSGFGIGLLFPSVPLAIQASVPQEDVAMAATLVQFFRFLGQTLGVAIGGAVVNNQLRRNLIKAGLTEQPASLIRLIRILRGLPVNAPLTIALKHAMSKSFRTIWIVMCALSAVNPLLGFLIAEYSLNQEHKTEQQFMPERTDSPAKDPGGVP</sequence>
<feature type="region of interest" description="Disordered" evidence="5">
    <location>
        <begin position="318"/>
        <end position="338"/>
    </location>
</feature>
<dbReference type="PANTHER" id="PTHR23501">
    <property type="entry name" value="MAJOR FACILITATOR SUPERFAMILY"/>
    <property type="match status" value="1"/>
</dbReference>
<feature type="transmembrane region" description="Helical" evidence="6">
    <location>
        <begin position="128"/>
        <end position="146"/>
    </location>
</feature>
<dbReference type="SUPFAM" id="SSF103473">
    <property type="entry name" value="MFS general substrate transporter"/>
    <property type="match status" value="1"/>
</dbReference>
<comment type="subcellular location">
    <subcellularLocation>
        <location evidence="1">Membrane</location>
        <topology evidence="1">Multi-pass membrane protein</topology>
    </subcellularLocation>
</comment>
<dbReference type="eggNOG" id="KOG0254">
    <property type="taxonomic scope" value="Eukaryota"/>
</dbReference>
<keyword evidence="3 6" id="KW-1133">Transmembrane helix</keyword>
<evidence type="ECO:0000256" key="1">
    <source>
        <dbReference type="ARBA" id="ARBA00004141"/>
    </source>
</evidence>
<feature type="transmembrane region" description="Helical" evidence="6">
    <location>
        <begin position="12"/>
        <end position="33"/>
    </location>
</feature>
<dbReference type="AlphaFoldDB" id="E4V1X7"/>
<feature type="transmembrane region" description="Helical" evidence="6">
    <location>
        <begin position="45"/>
        <end position="66"/>
    </location>
</feature>